<protein>
    <submittedName>
        <fullName evidence="2">Uncharacterized protein</fullName>
    </submittedName>
</protein>
<dbReference type="AlphaFoldDB" id="A0A0C3ARU0"/>
<name>A0A0C3ARU0_SERVB</name>
<feature type="region of interest" description="Disordered" evidence="1">
    <location>
        <begin position="1"/>
        <end position="51"/>
    </location>
</feature>
<dbReference type="HOGENOM" id="CLU_874685_0_0_1"/>
<gene>
    <name evidence="2" type="ORF">M408DRAFT_12269</name>
</gene>
<sequence length="288" mass="31315">MPPRAAQKRKADDGPYALSGLKRATPNNGGSSNNGNGLYSTREHRDRDGYGVTSLQEREWYDKYGRMSYEKDMVSHSSINSSNKRRKADPANGTSAAYYQVGMNGNPMIRGEEGPLITIDMSTLPTSVVLKYLQTYNLLPNIHPSPLSAQRPQPPQTALILKPPHAAATASNRNKAWDGMDVTQTKTVKNTFSNGLTTTSSTTMYTSTLGLSGADVESVSVEDNTAMCDVEEARATLALIAQNHWNSVSSAFVSNGYSGSVGRMNERDVIDDFVVALRAKELAIRLTT</sequence>
<evidence type="ECO:0000313" key="3">
    <source>
        <dbReference type="Proteomes" id="UP000054097"/>
    </source>
</evidence>
<dbReference type="Proteomes" id="UP000054097">
    <property type="component" value="Unassembled WGS sequence"/>
</dbReference>
<dbReference type="EMBL" id="KN824366">
    <property type="protein sequence ID" value="KIM21991.1"/>
    <property type="molecule type" value="Genomic_DNA"/>
</dbReference>
<evidence type="ECO:0000256" key="1">
    <source>
        <dbReference type="SAM" id="MobiDB-lite"/>
    </source>
</evidence>
<organism evidence="2 3">
    <name type="scientific">Serendipita vermifera MAFF 305830</name>
    <dbReference type="NCBI Taxonomy" id="933852"/>
    <lineage>
        <taxon>Eukaryota</taxon>
        <taxon>Fungi</taxon>
        <taxon>Dikarya</taxon>
        <taxon>Basidiomycota</taxon>
        <taxon>Agaricomycotina</taxon>
        <taxon>Agaricomycetes</taxon>
        <taxon>Sebacinales</taxon>
        <taxon>Serendipitaceae</taxon>
        <taxon>Serendipita</taxon>
    </lineage>
</organism>
<evidence type="ECO:0000313" key="2">
    <source>
        <dbReference type="EMBL" id="KIM21991.1"/>
    </source>
</evidence>
<feature type="compositionally biased region" description="Low complexity" evidence="1">
    <location>
        <begin position="27"/>
        <end position="37"/>
    </location>
</feature>
<proteinExistence type="predicted"/>
<keyword evidence="3" id="KW-1185">Reference proteome</keyword>
<reference evidence="2 3" key="1">
    <citation type="submission" date="2014-04" db="EMBL/GenBank/DDBJ databases">
        <authorList>
            <consortium name="DOE Joint Genome Institute"/>
            <person name="Kuo A."/>
            <person name="Zuccaro A."/>
            <person name="Kohler A."/>
            <person name="Nagy L.G."/>
            <person name="Floudas D."/>
            <person name="Copeland A."/>
            <person name="Barry K.W."/>
            <person name="Cichocki N."/>
            <person name="Veneault-Fourrey C."/>
            <person name="LaButti K."/>
            <person name="Lindquist E.A."/>
            <person name="Lipzen A."/>
            <person name="Lundell T."/>
            <person name="Morin E."/>
            <person name="Murat C."/>
            <person name="Sun H."/>
            <person name="Tunlid A."/>
            <person name="Henrissat B."/>
            <person name="Grigoriev I.V."/>
            <person name="Hibbett D.S."/>
            <person name="Martin F."/>
            <person name="Nordberg H.P."/>
            <person name="Cantor M.N."/>
            <person name="Hua S.X."/>
        </authorList>
    </citation>
    <scope>NUCLEOTIDE SEQUENCE [LARGE SCALE GENOMIC DNA]</scope>
    <source>
        <strain evidence="2 3">MAFF 305830</strain>
    </source>
</reference>
<dbReference type="OrthoDB" id="3203777at2759"/>
<reference evidence="3" key="2">
    <citation type="submission" date="2015-01" db="EMBL/GenBank/DDBJ databases">
        <title>Evolutionary Origins and Diversification of the Mycorrhizal Mutualists.</title>
        <authorList>
            <consortium name="DOE Joint Genome Institute"/>
            <consortium name="Mycorrhizal Genomics Consortium"/>
            <person name="Kohler A."/>
            <person name="Kuo A."/>
            <person name="Nagy L.G."/>
            <person name="Floudas D."/>
            <person name="Copeland A."/>
            <person name="Barry K.W."/>
            <person name="Cichocki N."/>
            <person name="Veneault-Fourrey C."/>
            <person name="LaButti K."/>
            <person name="Lindquist E.A."/>
            <person name="Lipzen A."/>
            <person name="Lundell T."/>
            <person name="Morin E."/>
            <person name="Murat C."/>
            <person name="Riley R."/>
            <person name="Ohm R."/>
            <person name="Sun H."/>
            <person name="Tunlid A."/>
            <person name="Henrissat B."/>
            <person name="Grigoriev I.V."/>
            <person name="Hibbett D.S."/>
            <person name="Martin F."/>
        </authorList>
    </citation>
    <scope>NUCLEOTIDE SEQUENCE [LARGE SCALE GENOMIC DNA]</scope>
    <source>
        <strain evidence="3">MAFF 305830</strain>
    </source>
</reference>
<accession>A0A0C3ARU0</accession>